<proteinExistence type="predicted"/>
<name>A0A8S1IU81_9CHLO</name>
<comment type="caution">
    <text evidence="2">The sequence shown here is derived from an EMBL/GenBank/DDBJ whole genome shotgun (WGS) entry which is preliminary data.</text>
</comment>
<feature type="compositionally biased region" description="Basic and acidic residues" evidence="1">
    <location>
        <begin position="101"/>
        <end position="111"/>
    </location>
</feature>
<sequence>MFVGCVKQTLPIVLAAVLALGALHAPVNLRLPYLPAVPTFQALQADWSIATRLPGTTAVTLGARPIQGLAKRNLQFYVTGESQEAVQATHGLVGANGKTPKGQEKPYKDDFEGQSEIATHLH</sequence>
<evidence type="ECO:0000313" key="2">
    <source>
        <dbReference type="EMBL" id="CAD7697251.1"/>
    </source>
</evidence>
<evidence type="ECO:0000313" key="3">
    <source>
        <dbReference type="Proteomes" id="UP000708148"/>
    </source>
</evidence>
<organism evidence="2 3">
    <name type="scientific">Ostreobium quekettii</name>
    <dbReference type="NCBI Taxonomy" id="121088"/>
    <lineage>
        <taxon>Eukaryota</taxon>
        <taxon>Viridiplantae</taxon>
        <taxon>Chlorophyta</taxon>
        <taxon>core chlorophytes</taxon>
        <taxon>Ulvophyceae</taxon>
        <taxon>TCBD clade</taxon>
        <taxon>Bryopsidales</taxon>
        <taxon>Ostreobineae</taxon>
        <taxon>Ostreobiaceae</taxon>
        <taxon>Ostreobium</taxon>
    </lineage>
</organism>
<dbReference type="Proteomes" id="UP000708148">
    <property type="component" value="Unassembled WGS sequence"/>
</dbReference>
<reference evidence="2" key="1">
    <citation type="submission" date="2020-12" db="EMBL/GenBank/DDBJ databases">
        <authorList>
            <person name="Iha C."/>
        </authorList>
    </citation>
    <scope>NUCLEOTIDE SEQUENCE</scope>
</reference>
<dbReference type="AlphaFoldDB" id="A0A8S1IU81"/>
<feature type="region of interest" description="Disordered" evidence="1">
    <location>
        <begin position="92"/>
        <end position="122"/>
    </location>
</feature>
<evidence type="ECO:0000256" key="1">
    <source>
        <dbReference type="SAM" id="MobiDB-lite"/>
    </source>
</evidence>
<keyword evidence="3" id="KW-1185">Reference proteome</keyword>
<dbReference type="EMBL" id="CAJHUC010000632">
    <property type="protein sequence ID" value="CAD7697251.1"/>
    <property type="molecule type" value="Genomic_DNA"/>
</dbReference>
<accession>A0A8S1IU81</accession>
<gene>
    <name evidence="2" type="ORF">OSTQU699_LOCUS2612</name>
</gene>
<protein>
    <submittedName>
        <fullName evidence="2">Uncharacterized protein</fullName>
    </submittedName>
</protein>